<protein>
    <submittedName>
        <fullName evidence="3">Glycosyltransferase</fullName>
    </submittedName>
</protein>
<dbReference type="PANTHER" id="PTHR12526:SF630">
    <property type="entry name" value="GLYCOSYLTRANSFERASE"/>
    <property type="match status" value="1"/>
</dbReference>
<dbReference type="Pfam" id="PF13439">
    <property type="entry name" value="Glyco_transf_4"/>
    <property type="match status" value="1"/>
</dbReference>
<reference evidence="3" key="1">
    <citation type="submission" date="2022-11" db="EMBL/GenBank/DDBJ databases">
        <title>Refractory cell wall polysaccharides provide important carbon source for microbial heterotrophs in the hadal ocean.</title>
        <authorList>
            <person name="Zhu X."/>
        </authorList>
    </citation>
    <scope>NUCLEOTIDE SEQUENCE</scope>
    <source>
        <strain evidence="3">MTRN7</strain>
    </source>
</reference>
<name>A0ABT4RWE0_9FLAO</name>
<gene>
    <name evidence="3" type="ORF">OOZ35_01385</name>
</gene>
<sequence>MKVLQLIDSLETGGAERVAVNFANSLSETEISSYLCATRHEGLLKIGVLKTVGYLFLNKKGTLDLKAILRLRRFIKKEKITIIHAHSSSFFLATLLKLTYPKLKLVWHDHYGKSEFLFQRPKLVLKLCSLFFNHVFCVNQLLVQWNKKHLFTKHISYLPNFAVINNTPKQTNLKGEEGKRIVCLANLRPQKNHEFLIQAFKEVLNTYPDWTLHLVGKDFKDLYSEKLKSLIKTLDIEEHVFIYGSCPDTSQIIKQATLTVLPSISEGLPLALLEYGLMAKPTIATNVGQCQEVIINNQTGILIASNDLEAFINAIKTLIRDQDKASKYSNQLLEHVTMHFSQTSIINQILKVYRRFA</sequence>
<dbReference type="Pfam" id="PF00534">
    <property type="entry name" value="Glycos_transf_1"/>
    <property type="match status" value="1"/>
</dbReference>
<evidence type="ECO:0000313" key="3">
    <source>
        <dbReference type="EMBL" id="MDA0176142.1"/>
    </source>
</evidence>
<dbReference type="Proteomes" id="UP001149142">
    <property type="component" value="Unassembled WGS sequence"/>
</dbReference>
<organism evidence="3 4">
    <name type="scientific">Mesoflavibacter profundi</name>
    <dbReference type="NCBI Taxonomy" id="2708110"/>
    <lineage>
        <taxon>Bacteria</taxon>
        <taxon>Pseudomonadati</taxon>
        <taxon>Bacteroidota</taxon>
        <taxon>Flavobacteriia</taxon>
        <taxon>Flavobacteriales</taxon>
        <taxon>Flavobacteriaceae</taxon>
        <taxon>Mesoflavibacter</taxon>
    </lineage>
</organism>
<dbReference type="EMBL" id="JAPFGC010000002">
    <property type="protein sequence ID" value="MDA0176142.1"/>
    <property type="molecule type" value="Genomic_DNA"/>
</dbReference>
<feature type="domain" description="Glycosyl transferase family 1" evidence="1">
    <location>
        <begin position="170"/>
        <end position="330"/>
    </location>
</feature>
<keyword evidence="4" id="KW-1185">Reference proteome</keyword>
<evidence type="ECO:0000313" key="4">
    <source>
        <dbReference type="Proteomes" id="UP001149142"/>
    </source>
</evidence>
<evidence type="ECO:0000259" key="1">
    <source>
        <dbReference type="Pfam" id="PF00534"/>
    </source>
</evidence>
<dbReference type="PANTHER" id="PTHR12526">
    <property type="entry name" value="GLYCOSYLTRANSFERASE"/>
    <property type="match status" value="1"/>
</dbReference>
<proteinExistence type="predicted"/>
<evidence type="ECO:0000259" key="2">
    <source>
        <dbReference type="Pfam" id="PF13439"/>
    </source>
</evidence>
<dbReference type="InterPro" id="IPR001296">
    <property type="entry name" value="Glyco_trans_1"/>
</dbReference>
<dbReference type="CDD" id="cd03811">
    <property type="entry name" value="GT4_GT28_WabH-like"/>
    <property type="match status" value="1"/>
</dbReference>
<dbReference type="Gene3D" id="3.40.50.2000">
    <property type="entry name" value="Glycogen Phosphorylase B"/>
    <property type="match status" value="2"/>
</dbReference>
<feature type="domain" description="Glycosyltransferase subfamily 4-like N-terminal" evidence="2">
    <location>
        <begin position="13"/>
        <end position="160"/>
    </location>
</feature>
<dbReference type="SUPFAM" id="SSF53756">
    <property type="entry name" value="UDP-Glycosyltransferase/glycogen phosphorylase"/>
    <property type="match status" value="1"/>
</dbReference>
<dbReference type="RefSeq" id="WP_106687267.1">
    <property type="nucleotide sequence ID" value="NZ_CP061703.1"/>
</dbReference>
<dbReference type="InterPro" id="IPR028098">
    <property type="entry name" value="Glyco_trans_4-like_N"/>
</dbReference>
<comment type="caution">
    <text evidence="3">The sequence shown here is derived from an EMBL/GenBank/DDBJ whole genome shotgun (WGS) entry which is preliminary data.</text>
</comment>
<accession>A0ABT4RWE0</accession>